<keyword evidence="2" id="KW-1185">Reference proteome</keyword>
<protein>
    <submittedName>
        <fullName evidence="1">Uncharacterized protein</fullName>
    </submittedName>
</protein>
<comment type="caution">
    <text evidence="1">The sequence shown here is derived from an EMBL/GenBank/DDBJ whole genome shotgun (WGS) entry which is preliminary data.</text>
</comment>
<dbReference type="EMBL" id="JBGNUJ010000002">
    <property type="protein sequence ID" value="KAL3965470.1"/>
    <property type="molecule type" value="Genomic_DNA"/>
</dbReference>
<name>A0ACC4EA05_PURLI</name>
<sequence>MRMENLQEHSSGSGRISVTSSYIYVQEQTRKMELNRMARRAERRSLRPSRPGKHDVYTGPISSQTHAEDAAHFHDMYSEISHRNSPVDRVLWPAMIILERGRGQADMEQLCNAIRAETGVSKVHFTVLRGTEVAFFGLPLRRSWQELGDDQDIDCSRT</sequence>
<dbReference type="Proteomes" id="UP001638806">
    <property type="component" value="Unassembled WGS sequence"/>
</dbReference>
<organism evidence="1 2">
    <name type="scientific">Purpureocillium lilacinum</name>
    <name type="common">Paecilomyces lilacinus</name>
    <dbReference type="NCBI Taxonomy" id="33203"/>
    <lineage>
        <taxon>Eukaryota</taxon>
        <taxon>Fungi</taxon>
        <taxon>Dikarya</taxon>
        <taxon>Ascomycota</taxon>
        <taxon>Pezizomycotina</taxon>
        <taxon>Sordariomycetes</taxon>
        <taxon>Hypocreomycetidae</taxon>
        <taxon>Hypocreales</taxon>
        <taxon>Ophiocordycipitaceae</taxon>
        <taxon>Purpureocillium</taxon>
    </lineage>
</organism>
<proteinExistence type="predicted"/>
<accession>A0ACC4EA05</accession>
<evidence type="ECO:0000313" key="1">
    <source>
        <dbReference type="EMBL" id="KAL3965470.1"/>
    </source>
</evidence>
<reference evidence="1" key="1">
    <citation type="submission" date="2024-12" db="EMBL/GenBank/DDBJ databases">
        <title>Comparative genomics and development of molecular markers within Purpureocillium lilacinum and among Purpureocillium species.</title>
        <authorList>
            <person name="Yeh Z.-Y."/>
            <person name="Ni N.-T."/>
            <person name="Lo P.-H."/>
            <person name="Mushyakhwo K."/>
            <person name="Lin C.-F."/>
            <person name="Nai Y.-S."/>
        </authorList>
    </citation>
    <scope>NUCLEOTIDE SEQUENCE</scope>
    <source>
        <strain evidence="1">NCHU-NPUST-175</strain>
    </source>
</reference>
<gene>
    <name evidence="1" type="ORF">ACCO45_002474</name>
</gene>
<evidence type="ECO:0000313" key="2">
    <source>
        <dbReference type="Proteomes" id="UP001638806"/>
    </source>
</evidence>